<evidence type="ECO:0000256" key="1">
    <source>
        <dbReference type="SAM" id="MobiDB-lite"/>
    </source>
</evidence>
<protein>
    <submittedName>
        <fullName evidence="2">Uncharacterized protein</fullName>
    </submittedName>
</protein>
<organism evidence="2 3">
    <name type="scientific">Olsenella profusa F0195</name>
    <dbReference type="NCBI Taxonomy" id="1125712"/>
    <lineage>
        <taxon>Bacteria</taxon>
        <taxon>Bacillati</taxon>
        <taxon>Actinomycetota</taxon>
        <taxon>Coriobacteriia</taxon>
        <taxon>Coriobacteriales</taxon>
        <taxon>Atopobiaceae</taxon>
        <taxon>Olsenella</taxon>
    </lineage>
</organism>
<accession>U2V9Q6</accession>
<feature type="region of interest" description="Disordered" evidence="1">
    <location>
        <begin position="109"/>
        <end position="145"/>
    </location>
</feature>
<name>U2V9Q6_9ACTN</name>
<gene>
    <name evidence="2" type="ORF">HMPREF1316_1897</name>
</gene>
<evidence type="ECO:0000313" key="2">
    <source>
        <dbReference type="EMBL" id="ERL09321.1"/>
    </source>
</evidence>
<evidence type="ECO:0000313" key="3">
    <source>
        <dbReference type="Proteomes" id="UP000016638"/>
    </source>
</evidence>
<dbReference type="PATRIC" id="fig|1125712.3.peg.834"/>
<keyword evidence="3" id="KW-1185">Reference proteome</keyword>
<proteinExistence type="predicted"/>
<dbReference type="AlphaFoldDB" id="U2V9Q6"/>
<comment type="caution">
    <text evidence="2">The sequence shown here is derived from an EMBL/GenBank/DDBJ whole genome shotgun (WGS) entry which is preliminary data.</text>
</comment>
<reference evidence="2 3" key="1">
    <citation type="submission" date="2013-08" db="EMBL/GenBank/DDBJ databases">
        <authorList>
            <person name="Durkin A.S."/>
            <person name="Haft D.R."/>
            <person name="McCorrison J."/>
            <person name="Torralba M."/>
            <person name="Gillis M."/>
            <person name="Haft D.H."/>
            <person name="Methe B."/>
            <person name="Sutton G."/>
            <person name="Nelson K.E."/>
        </authorList>
    </citation>
    <scope>NUCLEOTIDE SEQUENCE [LARGE SCALE GENOMIC DNA]</scope>
    <source>
        <strain evidence="2 3">F0195</strain>
    </source>
</reference>
<dbReference type="EMBL" id="AWEZ01000030">
    <property type="protein sequence ID" value="ERL09321.1"/>
    <property type="molecule type" value="Genomic_DNA"/>
</dbReference>
<sequence>MAMEESEVIWEESDADEHRVVRVGTHGDGVRIEQVSSGPTTRLVYGETLYTQRLDIRGWDVVGARDALSGFLEHGGALIDVEDALDALGIPYTYSGLGSKDVVFRPPVADGTPPLKRTADLSSSPSGYGRPCGTVPSRALHRPIA</sequence>
<dbReference type="Proteomes" id="UP000016638">
    <property type="component" value="Unassembled WGS sequence"/>
</dbReference>